<comment type="caution">
    <text evidence="1">The sequence shown here is derived from an EMBL/GenBank/DDBJ whole genome shotgun (WGS) entry which is preliminary data.</text>
</comment>
<evidence type="ECO:0008006" key="3">
    <source>
        <dbReference type="Google" id="ProtNLM"/>
    </source>
</evidence>
<proteinExistence type="predicted"/>
<organism evidence="1 2">
    <name type="scientific">Chryseobacterium gilvum</name>
    <dbReference type="NCBI Taxonomy" id="2976534"/>
    <lineage>
        <taxon>Bacteria</taxon>
        <taxon>Pseudomonadati</taxon>
        <taxon>Bacteroidota</taxon>
        <taxon>Flavobacteriia</taxon>
        <taxon>Flavobacteriales</taxon>
        <taxon>Weeksellaceae</taxon>
        <taxon>Chryseobacterium group</taxon>
        <taxon>Chryseobacterium</taxon>
    </lineage>
</organism>
<evidence type="ECO:0000313" key="1">
    <source>
        <dbReference type="EMBL" id="MCU7614967.1"/>
    </source>
</evidence>
<evidence type="ECO:0000313" key="2">
    <source>
        <dbReference type="Proteomes" id="UP001208114"/>
    </source>
</evidence>
<accession>A0ABT2VY83</accession>
<dbReference type="Proteomes" id="UP001208114">
    <property type="component" value="Unassembled WGS sequence"/>
</dbReference>
<sequence length="71" mass="8344">MEIDKGHIFNITNTNEEYASGNGYVNNLYTDNNKDALIEIKNLYTELLHQKDLMIEFLKHENETLKNTLKK</sequence>
<gene>
    <name evidence="1" type="ORF">N0B16_11015</name>
</gene>
<protein>
    <recommendedName>
        <fullName evidence="3">Transcriptional regulator</fullName>
    </recommendedName>
</protein>
<name>A0ABT2VY83_9FLAO</name>
<reference evidence="2" key="1">
    <citation type="submission" date="2023-07" db="EMBL/GenBank/DDBJ databases">
        <title>Chryseobacterium sp. GMJ5 Genome sequencing and assembly.</title>
        <authorList>
            <person name="Jung Y."/>
        </authorList>
    </citation>
    <scope>NUCLEOTIDE SEQUENCE [LARGE SCALE GENOMIC DNA]</scope>
    <source>
        <strain evidence="2">GMJ5</strain>
    </source>
</reference>
<dbReference type="EMBL" id="JAOTEN010000003">
    <property type="protein sequence ID" value="MCU7614967.1"/>
    <property type="molecule type" value="Genomic_DNA"/>
</dbReference>
<dbReference type="RefSeq" id="WP_262990989.1">
    <property type="nucleotide sequence ID" value="NZ_JAOTEN010000003.1"/>
</dbReference>
<keyword evidence="2" id="KW-1185">Reference proteome</keyword>